<dbReference type="EMBL" id="KU577463">
    <property type="protein sequence ID" value="AMO25843.1"/>
    <property type="molecule type" value="Genomic_DNA"/>
</dbReference>
<dbReference type="KEGG" id="vg:29081799"/>
<sequence length="306" mass="35228">MSTINVRDGAMQIINRYTASMKADVMNYVDKSVAENKQLRNENKQLKAKVKELETLRGLDIPKLTKAVAAEPKKILKDALTDEDLFVDGNMDDCERNLYFNETSDRLYTELGLDKQEGTTNPGHKPVLLIAKDCSGSMGIWENYMARCVATWTINMLNRKYGQHVDVRYVNFHTEAKEVSEAEFHKHRESGGTIASSAGKLLNEIADEYNYESTDDVHVLFLSDGDNITSDNPRLIKYFQRLVGKSKDVWYIEQNQYKRFSTIRTAFVNQQKVDKIGMFATEFNSRTQLLYVLLQMFNRKNNREDS</sequence>
<dbReference type="PANTHER" id="PTHR30510">
    <property type="entry name" value="UPF0229 PROTEIN YEAH"/>
    <property type="match status" value="1"/>
</dbReference>
<proteinExistence type="predicted"/>
<dbReference type="OrthoDB" id="10882at10239"/>
<reference evidence="2 3" key="1">
    <citation type="journal article" date="2016" name="Genome Announc.">
        <title>Complete Genome Sequence of Bacteriophage Deep-Blue Infecting Emetic Bacillus cereus.</title>
        <authorList>
            <person name="Hock L."/>
            <person name="Gillis A."/>
            <person name="Mahillon J."/>
        </authorList>
    </citation>
    <scope>NUCLEOTIDE SEQUENCE [LARGE SCALE GENOMIC DNA]</scope>
</reference>
<gene>
    <name evidence="2" type="ORF">Blue_020</name>
</gene>
<keyword evidence="1" id="KW-0175">Coiled coil</keyword>
<dbReference type="PANTHER" id="PTHR30510:SF2">
    <property type="entry name" value="UPF0229 PROTEIN YEAH"/>
    <property type="match status" value="1"/>
</dbReference>
<accession>A0A140HLI1</accession>
<dbReference type="Pfam" id="PF04285">
    <property type="entry name" value="DUF444"/>
    <property type="match status" value="1"/>
</dbReference>
<dbReference type="Proteomes" id="UP000201785">
    <property type="component" value="Segment"/>
</dbReference>
<dbReference type="InterPro" id="IPR006698">
    <property type="entry name" value="UPF0229"/>
</dbReference>
<dbReference type="RefSeq" id="YP_009285332.1">
    <property type="nucleotide sequence ID" value="NC_031056.1"/>
</dbReference>
<organism evidence="2 3">
    <name type="scientific">Bacillus phage Deep Blue</name>
    <dbReference type="NCBI Taxonomy" id="1792245"/>
    <lineage>
        <taxon>Viruses</taxon>
        <taxon>Duplodnaviria</taxon>
        <taxon>Heunggongvirae</taxon>
        <taxon>Uroviricota</taxon>
        <taxon>Caudoviricetes</taxon>
        <taxon>Herelleviridae</taxon>
        <taxon>Bastillevirinae</taxon>
        <taxon>Caeruleovirus</taxon>
        <taxon>Caeruleovirus deepblue</taxon>
    </lineage>
</organism>
<protein>
    <recommendedName>
        <fullName evidence="4">Sporulation protein YhbH</fullName>
    </recommendedName>
</protein>
<keyword evidence="3" id="KW-1185">Reference proteome</keyword>
<feature type="coiled-coil region" evidence="1">
    <location>
        <begin position="29"/>
        <end position="59"/>
    </location>
</feature>
<evidence type="ECO:0000313" key="3">
    <source>
        <dbReference type="Proteomes" id="UP000201785"/>
    </source>
</evidence>
<name>A0A140HLI1_9CAUD</name>
<evidence type="ECO:0000256" key="1">
    <source>
        <dbReference type="SAM" id="Coils"/>
    </source>
</evidence>
<evidence type="ECO:0000313" key="2">
    <source>
        <dbReference type="EMBL" id="AMO25843.1"/>
    </source>
</evidence>
<evidence type="ECO:0008006" key="4">
    <source>
        <dbReference type="Google" id="ProtNLM"/>
    </source>
</evidence>
<dbReference type="GeneID" id="29081799"/>